<evidence type="ECO:0000313" key="2">
    <source>
        <dbReference type="Proteomes" id="UP000510897"/>
    </source>
</evidence>
<protein>
    <submittedName>
        <fullName evidence="1">Uncharacterized protein</fullName>
    </submittedName>
</protein>
<dbReference type="EMBL" id="MT586120">
    <property type="protein sequence ID" value="QLF86306.1"/>
    <property type="molecule type" value="Genomic_DNA"/>
</dbReference>
<dbReference type="Proteomes" id="UP000510897">
    <property type="component" value="Segment"/>
</dbReference>
<proteinExistence type="predicted"/>
<organism evidence="1 2">
    <name type="scientific">Synechococcus phage S-CAM7</name>
    <dbReference type="NCBI Taxonomy" id="1883368"/>
    <lineage>
        <taxon>Viruses</taxon>
        <taxon>Duplodnaviria</taxon>
        <taxon>Heunggongvirae</taxon>
        <taxon>Uroviricota</taxon>
        <taxon>Caudoviricetes</taxon>
        <taxon>Pantevenvirales</taxon>
        <taxon>Kyanoviridae</taxon>
        <taxon>Mazuvirus</taxon>
        <taxon>Mazuvirus scam7</taxon>
    </lineage>
</organism>
<accession>A0A7D5KDR3</accession>
<gene>
    <name evidence="1" type="ORF">CC030809_00258</name>
</gene>
<reference evidence="1 2" key="2">
    <citation type="submission" date="2020-07" db="EMBL/GenBank/DDBJ databases">
        <title>Signatures of coevolution in a cyanophage population.</title>
        <authorList>
            <person name="Abebe J."/>
        </authorList>
    </citation>
    <scope>NUCLEOTIDE SEQUENCE [LARGE SCALE GENOMIC DNA]</scope>
    <source>
        <strain evidence="1">0809CC03</strain>
    </source>
</reference>
<name>A0A7D5KDR3_9CAUD</name>
<sequence>MALFYQSGRVSRFAVGTPGFSTNRDLTLNVSGAIGIETTKPRGSIDTPEISIRGPIIDSGINTGGLGYFLSQDVEGVKWVAASPEDLTFIRVFEDNVQVGVSSFSGLNFISNDSSLFDIKESPIGPNIADINFNTYWIRTEYGNNAGISTGYGPDGTYASLPGYGTSEAVGVTSVGIGTDNPQDDFQVGIGSTGVTINGPEGKLEAEIIKAKNLELDGNITVRSLVVDPGIATFRGNIDAQGISSFTGDVIAGFATIQELYVNDLEVELFRAGVSTLGFGQSASSFTIVENSLEVQGAIGTFINDLYVGNDLYVAGDTFFNQINAENIQVTGIATLNNVEGNTGIFTSFEVTGITTLNQLEFNTGVGTDLQLESSTIGVLTATDVSAGVATIGFANIDDANISGIVTVTEVDVEEIDIERAQVGILTITEGLSVTGTSTFVGLVTVTGDAFIDGDLTVTDQFTVQDLGAENLEVTGIGTIVNLESNVGIITTLFTEGSVNTGVGTFNVVEANDIQSGTGTIGGVGFESGRLEGTELDFDIGRIGILTGDLLSYGIGTFRDRLDSPGISNIAVAIGNTLNYDSTSQINGVTFGDELVDIFNRDLRVTGITTFTGVGTFGSDLYVKEDLFVGGELSFEQLTGTNLQVLGIATVNQLDLNTGIGTFLDLEFLQVGVATITNLLGTISTITRMDSGTVAVTTDPGKYPTSDGQFYADRSFIEFSNALDSRTTDFVARETADIQGTLEVVGLSTFDSDIDVNADINVSGLTTTNFLFAGVGTILLLDTDFIDSDEINAGIITTQDLVVTGSADFQGDVVVDIGGTANITNANIGFASVTEEVVGTSTVGFLSATDANIGVATVGLLSATDAEIEDLEVNTFRAGIATVGFGSFGTDPNEGSLYVTGINTFVGFTTFTGEVYVDGDLTVSGITTFKQLDAEQSQIGILTTKTLLDSNGLIDAENVAISTNLTVSGLTTLTGFTTTSDVIVGGGLTVVGDTTFLGIVSITDTLFVNQEITGIATVNNLNFNVGVGSTLSVGFLTATDLYVAGVSTFVGVGTFQNDLYVSKDLFVERNIVAAAISAENYFASGVSTFSNTIIDGALGVTSSVGIAKTLIVGGDVVVGGGITFEGDINIEVDVNVDVEGNINATGISTFNELVFNTGIGTYLDLEQLEVGIATLGTANITTSYTGFASITNETVGLSTVDEQRVGILTVGFGKTVDDGTFFRTGIGTIVGFTTYKGDVFIDGNQTITGVSSYSQLDAAQSRIGILTVNNLLDADFIFSSGPLGFATLNNFSANLGIITGLNVSGVLTAQELEVEDLTVTRNLSVGGISTLGAPGPTGFTTTLGDLYVGGDLFVQDDIFYDEISGRNLSISGVGTIKTLYVNTGVVTTLSAEDFDANVGVITDLRVEKASVGEYIGTSITAEFLKVTGVSTFEGVSEFDEDVLIGGDLNVTGIITAQNVEAVGFFTGPQALIGEILAEKATITNIMNTNLMSGVTSVTSQLDVMNNFRAVGISTINTIESISITNSGIVSTNTLTVESFADIEDLKVNDTLTVDGIVNINEDVNISNGNLTILNGNIAADDLTIRNIISSGVSTLPTLKSTNVDINGYLDVLGIATVNSVLNVDGVLNVTNQLFANSGIITTLIGNQLTYNSGVVTSFTVTDSQIIQNDLIVSGITTTKNLKVNGDAEITNLDVVGLATIANADINLGDIQTLTFNSGVGTSLTLTNGTITTAGITTANIQYANINNADIGIGTVTTLDIDDVTRHRAYRLQTSSTSQAAIFSTTDLEYQTYEITIQAVSAGNIHSTKILASHDGGTAYFNEYSTVFNNIELGIYDVVVGGGTLSLLVTPESAATTTYTATVVATKV</sequence>
<reference evidence="1 2" key="1">
    <citation type="submission" date="2020-06" db="EMBL/GenBank/DDBJ databases">
        <authorList>
            <person name="Puxty R.J."/>
            <person name="Weihe C."/>
            <person name="Marston M.F."/>
            <person name="Martiny J.B.H."/>
        </authorList>
    </citation>
    <scope>NUCLEOTIDE SEQUENCE [LARGE SCALE GENOMIC DNA]</scope>
    <source>
        <strain evidence="1">0809CC03</strain>
    </source>
</reference>
<evidence type="ECO:0000313" key="1">
    <source>
        <dbReference type="EMBL" id="QLF86306.1"/>
    </source>
</evidence>